<dbReference type="SUPFAM" id="SSF56784">
    <property type="entry name" value="HAD-like"/>
    <property type="match status" value="1"/>
</dbReference>
<evidence type="ECO:0000313" key="2">
    <source>
        <dbReference type="Proteomes" id="UP000239047"/>
    </source>
</evidence>
<sequence length="205" mass="23672">MKYVIFDFDGTLADSKQAMLTSWNAIARKYKYKELTFSDIEAMGRMSMRERSAMVNFPMYKIPIVIPQFYRLYKAALNKVEFFDGIKEMLQKIEEKGYKTVILSSNSKDNILTFLERNHVSGISEVICSSSIFGKDKLLNRFLMDHKLTPSEIIYAGDEQRDIIACKKAGVPVIWVSWGYDSIEVIEKLQPEFQAHSPEEILTII</sequence>
<dbReference type="InterPro" id="IPR023198">
    <property type="entry name" value="PGP-like_dom2"/>
</dbReference>
<keyword evidence="2" id="KW-1185">Reference proteome</keyword>
<dbReference type="SFLD" id="SFLDG01129">
    <property type="entry name" value="C1.5:_HAD__Beta-PGM__Phosphata"/>
    <property type="match status" value="1"/>
</dbReference>
<keyword evidence="1" id="KW-0378">Hydrolase</keyword>
<evidence type="ECO:0000313" key="1">
    <source>
        <dbReference type="EMBL" id="PPA71160.1"/>
    </source>
</evidence>
<dbReference type="GO" id="GO:0008967">
    <property type="term" value="F:phosphoglycolate phosphatase activity"/>
    <property type="evidence" value="ECO:0007669"/>
    <property type="project" value="TreeGrafter"/>
</dbReference>
<dbReference type="GO" id="GO:0005829">
    <property type="term" value="C:cytosol"/>
    <property type="evidence" value="ECO:0007669"/>
    <property type="project" value="TreeGrafter"/>
</dbReference>
<dbReference type="AlphaFoldDB" id="A0A2S5GDS5"/>
<dbReference type="InterPro" id="IPR023214">
    <property type="entry name" value="HAD_sf"/>
</dbReference>
<dbReference type="PRINTS" id="PR00413">
    <property type="entry name" value="HADHALOGNASE"/>
</dbReference>
<dbReference type="Pfam" id="PF13419">
    <property type="entry name" value="HAD_2"/>
    <property type="match status" value="1"/>
</dbReference>
<protein>
    <submittedName>
        <fullName evidence="1">HAD family hydrolase</fullName>
    </submittedName>
</protein>
<dbReference type="SFLD" id="SFLDS00003">
    <property type="entry name" value="Haloacid_Dehalogenase"/>
    <property type="match status" value="1"/>
</dbReference>
<dbReference type="PANTHER" id="PTHR43434:SF13">
    <property type="entry name" value="PHOSPHOGLYCOLATE PHOSPHATASE"/>
    <property type="match status" value="1"/>
</dbReference>
<comment type="caution">
    <text evidence="1">The sequence shown here is derived from an EMBL/GenBank/DDBJ whole genome shotgun (WGS) entry which is preliminary data.</text>
</comment>
<accession>A0A2S5GDS5</accession>
<reference evidence="1 2" key="1">
    <citation type="submission" date="2018-02" db="EMBL/GenBank/DDBJ databases">
        <title>Jeotgalibacillus proteolyticum sp. nov. a protease producing bacterium isolated from ocean sediments of Laizhou Bay.</title>
        <authorList>
            <person name="Li Y."/>
        </authorList>
    </citation>
    <scope>NUCLEOTIDE SEQUENCE [LARGE SCALE GENOMIC DNA]</scope>
    <source>
        <strain evidence="1 2">22-7</strain>
    </source>
</reference>
<dbReference type="Gene3D" id="3.40.50.1000">
    <property type="entry name" value="HAD superfamily/HAD-like"/>
    <property type="match status" value="1"/>
</dbReference>
<dbReference type="Proteomes" id="UP000239047">
    <property type="component" value="Unassembled WGS sequence"/>
</dbReference>
<dbReference type="PANTHER" id="PTHR43434">
    <property type="entry name" value="PHOSPHOGLYCOLATE PHOSPHATASE"/>
    <property type="match status" value="1"/>
</dbReference>
<organism evidence="1 2">
    <name type="scientific">Jeotgalibacillus proteolyticus</name>
    <dbReference type="NCBI Taxonomy" id="2082395"/>
    <lineage>
        <taxon>Bacteria</taxon>
        <taxon>Bacillati</taxon>
        <taxon>Bacillota</taxon>
        <taxon>Bacilli</taxon>
        <taxon>Bacillales</taxon>
        <taxon>Caryophanaceae</taxon>
        <taxon>Jeotgalibacillus</taxon>
    </lineage>
</organism>
<dbReference type="InterPro" id="IPR006439">
    <property type="entry name" value="HAD-SF_hydro_IA"/>
</dbReference>
<name>A0A2S5GDS5_9BACL</name>
<dbReference type="GO" id="GO:0006281">
    <property type="term" value="P:DNA repair"/>
    <property type="evidence" value="ECO:0007669"/>
    <property type="project" value="TreeGrafter"/>
</dbReference>
<dbReference type="InterPro" id="IPR050155">
    <property type="entry name" value="HAD-like_hydrolase_sf"/>
</dbReference>
<dbReference type="Gene3D" id="1.10.150.240">
    <property type="entry name" value="Putative phosphatase, domain 2"/>
    <property type="match status" value="1"/>
</dbReference>
<gene>
    <name evidence="1" type="ORF">C4B60_09390</name>
</gene>
<dbReference type="InterPro" id="IPR036412">
    <property type="entry name" value="HAD-like_sf"/>
</dbReference>
<dbReference type="InterPro" id="IPR041492">
    <property type="entry name" value="HAD_2"/>
</dbReference>
<dbReference type="EMBL" id="PREZ01000003">
    <property type="protein sequence ID" value="PPA71160.1"/>
    <property type="molecule type" value="Genomic_DNA"/>
</dbReference>
<proteinExistence type="predicted"/>
<dbReference type="OrthoDB" id="9807630at2"/>